<keyword evidence="2" id="KW-0732">Signal</keyword>
<reference evidence="3 4" key="1">
    <citation type="submission" date="2018-02" db="EMBL/GenBank/DDBJ databases">
        <title>Comparative genomes isolates from brazilian mangrove.</title>
        <authorList>
            <person name="Araujo J.E."/>
            <person name="Taketani R.G."/>
            <person name="Silva M.C.P."/>
            <person name="Loureco M.V."/>
            <person name="Andreote F.D."/>
        </authorList>
    </citation>
    <scope>NUCLEOTIDE SEQUENCE [LARGE SCALE GENOMIC DNA]</scope>
    <source>
        <strain evidence="3 4">HEX-2 MGV</strain>
    </source>
</reference>
<evidence type="ECO:0000256" key="1">
    <source>
        <dbReference type="SAM" id="MobiDB-lite"/>
    </source>
</evidence>
<comment type="caution">
    <text evidence="3">The sequence shown here is derived from an EMBL/GenBank/DDBJ whole genome shotgun (WGS) entry which is preliminary data.</text>
</comment>
<dbReference type="Pfam" id="PF05150">
    <property type="entry name" value="Legionella_OMP"/>
    <property type="match status" value="1"/>
</dbReference>
<dbReference type="AlphaFoldDB" id="A0A2S8F167"/>
<dbReference type="RefSeq" id="WP_105358299.1">
    <property type="nucleotide sequence ID" value="NZ_PUIA01000074.1"/>
</dbReference>
<sequence>MMSIQTLAVAALFQLAAIASPLVLSAHAEVRPTSAASRPVTAGRPASANQMVARPMPPQDVPQTVRPVSHVEMTTSMASESVLESEVFMDSAPMPMGYQSCDSNCCEAHWFAGFEATFLKPHFTSNPAYTLMESDGTSFENYTDVDFTYDMQFAPRVFLGLQGEEIGLRATWWHFDNDPSVLTAQPPANGFGSITPPSFGSVDISTTVPGSTFQAGTGLTAYSIDLDVTRQFCLSRWRIGAFGGLRYAEIDQKYLAQTSNASGTLTGQIDYQHGMSGIGPTMGMYASVPVATRIELFSEARGSLLFGEATSTLTAGEDLDLTTPFTTTTSTSRDEVMTIGEIELGLRWTGCKRQCWQPFGSVALEGQTWGDAGNATSEDGSVGFFGFNASFGFQL</sequence>
<dbReference type="OrthoDB" id="271223at2"/>
<evidence type="ECO:0000256" key="2">
    <source>
        <dbReference type="SAM" id="SignalP"/>
    </source>
</evidence>
<evidence type="ECO:0000313" key="4">
    <source>
        <dbReference type="Proteomes" id="UP000240009"/>
    </source>
</evidence>
<organism evidence="3 4">
    <name type="scientific">Blastopirellula marina</name>
    <dbReference type="NCBI Taxonomy" id="124"/>
    <lineage>
        <taxon>Bacteria</taxon>
        <taxon>Pseudomonadati</taxon>
        <taxon>Planctomycetota</taxon>
        <taxon>Planctomycetia</taxon>
        <taxon>Pirellulales</taxon>
        <taxon>Pirellulaceae</taxon>
        <taxon>Blastopirellula</taxon>
    </lineage>
</organism>
<proteinExistence type="predicted"/>
<dbReference type="Proteomes" id="UP000240009">
    <property type="component" value="Unassembled WGS sequence"/>
</dbReference>
<name>A0A2S8F167_9BACT</name>
<feature type="region of interest" description="Disordered" evidence="1">
    <location>
        <begin position="33"/>
        <end position="63"/>
    </location>
</feature>
<accession>A0A2S8F167</accession>
<protein>
    <submittedName>
        <fullName evidence="3">Uncharacterized protein</fullName>
    </submittedName>
</protein>
<feature type="signal peptide" evidence="2">
    <location>
        <begin position="1"/>
        <end position="28"/>
    </location>
</feature>
<dbReference type="InterPro" id="IPR007825">
    <property type="entry name" value="Major_OMP_Legionella"/>
</dbReference>
<gene>
    <name evidence="3" type="ORF">C5Y96_22910</name>
</gene>
<dbReference type="EMBL" id="PUIA01000074">
    <property type="protein sequence ID" value="PQO25674.1"/>
    <property type="molecule type" value="Genomic_DNA"/>
</dbReference>
<feature type="chain" id="PRO_5015537127" evidence="2">
    <location>
        <begin position="29"/>
        <end position="395"/>
    </location>
</feature>
<evidence type="ECO:0000313" key="3">
    <source>
        <dbReference type="EMBL" id="PQO25674.1"/>
    </source>
</evidence>